<accession>A0A9W6XUL6</accession>
<feature type="compositionally biased region" description="Low complexity" evidence="2">
    <location>
        <begin position="114"/>
        <end position="143"/>
    </location>
</feature>
<dbReference type="EMBL" id="BSXT01001815">
    <property type="protein sequence ID" value="GMF45420.1"/>
    <property type="molecule type" value="Genomic_DNA"/>
</dbReference>
<feature type="region of interest" description="Disordered" evidence="2">
    <location>
        <begin position="1"/>
        <end position="89"/>
    </location>
</feature>
<dbReference type="GO" id="GO:0003676">
    <property type="term" value="F:nucleic acid binding"/>
    <property type="evidence" value="ECO:0007669"/>
    <property type="project" value="InterPro"/>
</dbReference>
<feature type="compositionally biased region" description="Basic residues" evidence="2">
    <location>
        <begin position="529"/>
        <end position="540"/>
    </location>
</feature>
<feature type="compositionally biased region" description="Polar residues" evidence="2">
    <location>
        <begin position="546"/>
        <end position="556"/>
    </location>
</feature>
<dbReference type="InterPro" id="IPR036875">
    <property type="entry name" value="Znf_CCHC_sf"/>
</dbReference>
<feature type="region of interest" description="Disordered" evidence="2">
    <location>
        <begin position="601"/>
        <end position="638"/>
    </location>
</feature>
<dbReference type="OrthoDB" id="139861at2759"/>
<dbReference type="GO" id="GO:0008270">
    <property type="term" value="F:zinc ion binding"/>
    <property type="evidence" value="ECO:0007669"/>
    <property type="project" value="UniProtKB-KW"/>
</dbReference>
<feature type="domain" description="CCHC-type" evidence="3">
    <location>
        <begin position="568"/>
        <end position="584"/>
    </location>
</feature>
<protein>
    <submittedName>
        <fullName evidence="4">Unnamed protein product</fullName>
    </submittedName>
</protein>
<dbReference type="AlphaFoldDB" id="A0A9W6XUL6"/>
<feature type="compositionally biased region" description="Low complexity" evidence="2">
    <location>
        <begin position="173"/>
        <end position="182"/>
    </location>
</feature>
<evidence type="ECO:0000256" key="1">
    <source>
        <dbReference type="PROSITE-ProRule" id="PRU00047"/>
    </source>
</evidence>
<proteinExistence type="predicted"/>
<organism evidence="4 5">
    <name type="scientific">Phytophthora fragariaefolia</name>
    <dbReference type="NCBI Taxonomy" id="1490495"/>
    <lineage>
        <taxon>Eukaryota</taxon>
        <taxon>Sar</taxon>
        <taxon>Stramenopiles</taxon>
        <taxon>Oomycota</taxon>
        <taxon>Peronosporomycetes</taxon>
        <taxon>Peronosporales</taxon>
        <taxon>Peronosporaceae</taxon>
        <taxon>Phytophthora</taxon>
    </lineage>
</organism>
<dbReference type="InterPro" id="IPR001878">
    <property type="entry name" value="Znf_CCHC"/>
</dbReference>
<feature type="compositionally biased region" description="Basic and acidic residues" evidence="2">
    <location>
        <begin position="197"/>
        <end position="214"/>
    </location>
</feature>
<keyword evidence="1" id="KW-0479">Metal-binding</keyword>
<feature type="compositionally biased region" description="Acidic residues" evidence="2">
    <location>
        <begin position="183"/>
        <end position="196"/>
    </location>
</feature>
<feature type="region of interest" description="Disordered" evidence="2">
    <location>
        <begin position="114"/>
        <end position="215"/>
    </location>
</feature>
<feature type="compositionally biased region" description="Basic and acidic residues" evidence="2">
    <location>
        <begin position="495"/>
        <end position="508"/>
    </location>
</feature>
<keyword evidence="1" id="KW-0863">Zinc-finger</keyword>
<dbReference type="Proteomes" id="UP001165121">
    <property type="component" value="Unassembled WGS sequence"/>
</dbReference>
<feature type="compositionally biased region" description="Basic and acidic residues" evidence="2">
    <location>
        <begin position="58"/>
        <end position="76"/>
    </location>
</feature>
<sequence>MTRTKTTVVTQKKTQARPTLQPPAASSDTSEAPVDVRRREGDDEETKQDGITAENNPGDDHEERGDPPHEVREQTRDNGSSNVGTAVPMTALTAALQQMAATMARMDARLDQLSTPTTTTTGSGTATSTTTAAPAQTISATSPGARQRSSTAAPSRRVVYQLRENDGSGGDSSGNDESPSSSDGDDDDASSSDDDDERQRERRQPVTLPRDRDFHRNRRRTIRDLDLPTLLPTPQTSVTTWIARVNLALEGARLSGRGDWTDHELYYILGNKLQDSAAHWWVQLDRKLRDGERTWARLKSSLLRRYGERPDKAMAEWRVGQRRMMPGETYADFAAALRDFCGNNRIKERVLLAQFYRSQDRTTRLLVKQRPKPTTPEEAVAKATEINDPIDNVAQGMENIGQAFVNAPDSYIVPGSGTTGHMTLIPGVGSTDIAEEEKLACFTNSRGVYNKYTSLWEAPKGRTWDGHMWAPLARKRAASTVVPTMAKRTATTKTGRKDKVNMATGRDDREEESEDDQAAGAPYSPPPAKKSKLTARHSKATVRQAKGTSTAQTTTDAARGSRTFAEVKCCGCNQLGHMARECPDDEARTLQRRVLGQAEARAEAAGKWRSSGVGGSRRSTEPGPPQQPVRKMRNDNMVRETDGTAALVTAIGGDGKPKVDGIEESRDESMAVVRWAVAPM</sequence>
<feature type="region of interest" description="Disordered" evidence="2">
    <location>
        <begin position="480"/>
        <end position="559"/>
    </location>
</feature>
<gene>
    <name evidence="4" type="ORF">Pfra01_001625200</name>
</gene>
<evidence type="ECO:0000256" key="2">
    <source>
        <dbReference type="SAM" id="MobiDB-lite"/>
    </source>
</evidence>
<name>A0A9W6XUL6_9STRA</name>
<keyword evidence="1" id="KW-0862">Zinc</keyword>
<evidence type="ECO:0000313" key="4">
    <source>
        <dbReference type="EMBL" id="GMF45420.1"/>
    </source>
</evidence>
<comment type="caution">
    <text evidence="4">The sequence shown here is derived from an EMBL/GenBank/DDBJ whole genome shotgun (WGS) entry which is preliminary data.</text>
</comment>
<keyword evidence="5" id="KW-1185">Reference proteome</keyword>
<evidence type="ECO:0000313" key="5">
    <source>
        <dbReference type="Proteomes" id="UP001165121"/>
    </source>
</evidence>
<dbReference type="PROSITE" id="PS50158">
    <property type="entry name" value="ZF_CCHC"/>
    <property type="match status" value="1"/>
</dbReference>
<dbReference type="SUPFAM" id="SSF57756">
    <property type="entry name" value="Retrovirus zinc finger-like domains"/>
    <property type="match status" value="1"/>
</dbReference>
<evidence type="ECO:0000259" key="3">
    <source>
        <dbReference type="PROSITE" id="PS50158"/>
    </source>
</evidence>
<reference evidence="4" key="1">
    <citation type="submission" date="2023-04" db="EMBL/GenBank/DDBJ databases">
        <title>Phytophthora fragariaefolia NBRC 109709.</title>
        <authorList>
            <person name="Ichikawa N."/>
            <person name="Sato H."/>
            <person name="Tonouchi N."/>
        </authorList>
    </citation>
    <scope>NUCLEOTIDE SEQUENCE</scope>
    <source>
        <strain evidence="4">NBRC 109709</strain>
    </source>
</reference>
<feature type="compositionally biased region" description="Low complexity" evidence="2">
    <location>
        <begin position="1"/>
        <end position="13"/>
    </location>
</feature>